<dbReference type="OrthoDB" id="6120773at2759"/>
<gene>
    <name evidence="3" type="ORF">MCOR_8136</name>
</gene>
<dbReference type="Gene3D" id="3.10.100.10">
    <property type="entry name" value="Mannose-Binding Protein A, subunit A"/>
    <property type="match status" value="1"/>
</dbReference>
<evidence type="ECO:0000313" key="3">
    <source>
        <dbReference type="EMBL" id="CAC5368655.1"/>
    </source>
</evidence>
<dbReference type="PROSITE" id="PS50041">
    <property type="entry name" value="C_TYPE_LECTIN_2"/>
    <property type="match status" value="1"/>
</dbReference>
<proteinExistence type="predicted"/>
<dbReference type="SUPFAM" id="SSF56436">
    <property type="entry name" value="C-type lectin-like"/>
    <property type="match status" value="1"/>
</dbReference>
<evidence type="ECO:0000256" key="1">
    <source>
        <dbReference type="ARBA" id="ARBA00023157"/>
    </source>
</evidence>
<feature type="domain" description="C-type lectin" evidence="2">
    <location>
        <begin position="27"/>
        <end position="147"/>
    </location>
</feature>
<dbReference type="PANTHER" id="PTHR22803">
    <property type="entry name" value="MANNOSE, PHOSPHOLIPASE, LECTIN RECEPTOR RELATED"/>
    <property type="match status" value="1"/>
</dbReference>
<dbReference type="EMBL" id="CACVKT020001498">
    <property type="protein sequence ID" value="CAC5368655.1"/>
    <property type="molecule type" value="Genomic_DNA"/>
</dbReference>
<dbReference type="InterPro" id="IPR016186">
    <property type="entry name" value="C-type_lectin-like/link_sf"/>
</dbReference>
<keyword evidence="4" id="KW-1185">Reference proteome</keyword>
<protein>
    <recommendedName>
        <fullName evidence="2">C-type lectin domain-containing protein</fullName>
    </recommendedName>
</protein>
<evidence type="ECO:0000259" key="2">
    <source>
        <dbReference type="PROSITE" id="PS50041"/>
    </source>
</evidence>
<accession>A0A6J8AIA0</accession>
<reference evidence="3 4" key="1">
    <citation type="submission" date="2020-06" db="EMBL/GenBank/DDBJ databases">
        <authorList>
            <person name="Li R."/>
            <person name="Bekaert M."/>
        </authorList>
    </citation>
    <scope>NUCLEOTIDE SEQUENCE [LARGE SCALE GENOMIC DNA]</scope>
    <source>
        <strain evidence="4">wild</strain>
    </source>
</reference>
<dbReference type="CDD" id="cd00037">
    <property type="entry name" value="CLECT"/>
    <property type="match status" value="1"/>
</dbReference>
<dbReference type="SMART" id="SM00034">
    <property type="entry name" value="CLECT"/>
    <property type="match status" value="1"/>
</dbReference>
<keyword evidence="1" id="KW-1015">Disulfide bond</keyword>
<dbReference type="Proteomes" id="UP000507470">
    <property type="component" value="Unassembled WGS sequence"/>
</dbReference>
<dbReference type="InterPro" id="IPR001304">
    <property type="entry name" value="C-type_lectin-like"/>
</dbReference>
<evidence type="ECO:0000313" key="4">
    <source>
        <dbReference type="Proteomes" id="UP000507470"/>
    </source>
</evidence>
<organism evidence="3 4">
    <name type="scientific">Mytilus coruscus</name>
    <name type="common">Sea mussel</name>
    <dbReference type="NCBI Taxonomy" id="42192"/>
    <lineage>
        <taxon>Eukaryota</taxon>
        <taxon>Metazoa</taxon>
        <taxon>Spiralia</taxon>
        <taxon>Lophotrochozoa</taxon>
        <taxon>Mollusca</taxon>
        <taxon>Bivalvia</taxon>
        <taxon>Autobranchia</taxon>
        <taxon>Pteriomorphia</taxon>
        <taxon>Mytilida</taxon>
        <taxon>Mytiloidea</taxon>
        <taxon>Mytilidae</taxon>
        <taxon>Mytilinae</taxon>
        <taxon>Mytilus</taxon>
    </lineage>
</organism>
<dbReference type="AlphaFoldDB" id="A0A6J8AIA0"/>
<dbReference type="InterPro" id="IPR018378">
    <property type="entry name" value="C-type_lectin_CS"/>
</dbReference>
<sequence length="150" mass="17368">MFISIIEYLYIFSTVKTLGCDVGWKRFMSSCYYFEFESVKTCYDAKSDCHSKGGYLVKIDNKVENWFSKSYLQTDNNKDGAWIGAHDTVQESNFIWESENTSFTFTDWHPDNPNDAGSGEDCASMRKLGDYNWNDASCSLLYSYICEKQK</sequence>
<dbReference type="Pfam" id="PF00059">
    <property type="entry name" value="Lectin_C"/>
    <property type="match status" value="1"/>
</dbReference>
<dbReference type="InterPro" id="IPR016187">
    <property type="entry name" value="CTDL_fold"/>
</dbReference>
<dbReference type="InterPro" id="IPR050111">
    <property type="entry name" value="C-type_lectin/snaclec_domain"/>
</dbReference>
<name>A0A6J8AIA0_MYTCO</name>
<dbReference type="PROSITE" id="PS00615">
    <property type="entry name" value="C_TYPE_LECTIN_1"/>
    <property type="match status" value="1"/>
</dbReference>